<dbReference type="InterPro" id="IPR052035">
    <property type="entry name" value="ZnF_BED_domain_contain"/>
</dbReference>
<keyword evidence="3" id="KW-0863">Zinc-finger</keyword>
<keyword evidence="4" id="KW-0862">Zinc</keyword>
<evidence type="ECO:0000256" key="4">
    <source>
        <dbReference type="ARBA" id="ARBA00022833"/>
    </source>
</evidence>
<dbReference type="SUPFAM" id="SSF53098">
    <property type="entry name" value="Ribonuclease H-like"/>
    <property type="match status" value="1"/>
</dbReference>
<name>A0ABD1EQ40_HYPHA</name>
<dbReference type="InterPro" id="IPR012337">
    <property type="entry name" value="RNaseH-like_sf"/>
</dbReference>
<gene>
    <name evidence="6" type="ORF">ABEB36_009209</name>
</gene>
<evidence type="ECO:0000256" key="2">
    <source>
        <dbReference type="ARBA" id="ARBA00022723"/>
    </source>
</evidence>
<sequence length="173" mass="19878">MEMIAIDLKPFSCVADKALLDRHTGSNLKTHLNKMMSEWDLLNIKNVPIFFITDNARNISLATTQSGWTHLYCFAHTLQLVLKDAEVKTPGVEELLTKFRKIAAHFHRSDPARRKFEEAQIATSNSEPLQLIQMVITRWNSEYEMWDRMQKLRTPLSHVLAESPDLDAISGIE</sequence>
<evidence type="ECO:0000256" key="1">
    <source>
        <dbReference type="ARBA" id="ARBA00004123"/>
    </source>
</evidence>
<keyword evidence="5" id="KW-0539">Nucleus</keyword>
<keyword evidence="2" id="KW-0479">Metal-binding</keyword>
<protein>
    <recommendedName>
        <fullName evidence="8">Transposase</fullName>
    </recommendedName>
</protein>
<dbReference type="Proteomes" id="UP001566132">
    <property type="component" value="Unassembled WGS sequence"/>
</dbReference>
<dbReference type="AlphaFoldDB" id="A0ABD1EQ40"/>
<proteinExistence type="predicted"/>
<evidence type="ECO:0000313" key="6">
    <source>
        <dbReference type="EMBL" id="KAL1498402.1"/>
    </source>
</evidence>
<comment type="caution">
    <text evidence="6">The sequence shown here is derived from an EMBL/GenBank/DDBJ whole genome shotgun (WGS) entry which is preliminary data.</text>
</comment>
<reference evidence="6 7" key="1">
    <citation type="submission" date="2024-05" db="EMBL/GenBank/DDBJ databases">
        <title>Genetic variation in Jamaican populations of the coffee berry borer (Hypothenemus hampei).</title>
        <authorList>
            <person name="Errbii M."/>
            <person name="Myrie A."/>
        </authorList>
    </citation>
    <scope>NUCLEOTIDE SEQUENCE [LARGE SCALE GENOMIC DNA]</scope>
    <source>
        <strain evidence="6">JA-Hopewell-2020-01-JO</strain>
        <tissue evidence="6">Whole body</tissue>
    </source>
</reference>
<dbReference type="GO" id="GO:0008270">
    <property type="term" value="F:zinc ion binding"/>
    <property type="evidence" value="ECO:0007669"/>
    <property type="project" value="UniProtKB-KW"/>
</dbReference>
<evidence type="ECO:0000313" key="7">
    <source>
        <dbReference type="Proteomes" id="UP001566132"/>
    </source>
</evidence>
<dbReference type="GO" id="GO:0005634">
    <property type="term" value="C:nucleus"/>
    <property type="evidence" value="ECO:0007669"/>
    <property type="project" value="UniProtKB-SubCell"/>
</dbReference>
<keyword evidence="7" id="KW-1185">Reference proteome</keyword>
<dbReference type="PANTHER" id="PTHR46481">
    <property type="entry name" value="ZINC FINGER BED DOMAIN-CONTAINING PROTEIN 4"/>
    <property type="match status" value="1"/>
</dbReference>
<dbReference type="PANTHER" id="PTHR46481:SF10">
    <property type="entry name" value="ZINC FINGER BED DOMAIN-CONTAINING PROTEIN 39"/>
    <property type="match status" value="1"/>
</dbReference>
<evidence type="ECO:0008006" key="8">
    <source>
        <dbReference type="Google" id="ProtNLM"/>
    </source>
</evidence>
<accession>A0ABD1EQ40</accession>
<evidence type="ECO:0000256" key="3">
    <source>
        <dbReference type="ARBA" id="ARBA00022771"/>
    </source>
</evidence>
<organism evidence="6 7">
    <name type="scientific">Hypothenemus hampei</name>
    <name type="common">Coffee berry borer</name>
    <dbReference type="NCBI Taxonomy" id="57062"/>
    <lineage>
        <taxon>Eukaryota</taxon>
        <taxon>Metazoa</taxon>
        <taxon>Ecdysozoa</taxon>
        <taxon>Arthropoda</taxon>
        <taxon>Hexapoda</taxon>
        <taxon>Insecta</taxon>
        <taxon>Pterygota</taxon>
        <taxon>Neoptera</taxon>
        <taxon>Endopterygota</taxon>
        <taxon>Coleoptera</taxon>
        <taxon>Polyphaga</taxon>
        <taxon>Cucujiformia</taxon>
        <taxon>Curculionidae</taxon>
        <taxon>Scolytinae</taxon>
        <taxon>Hypothenemus</taxon>
    </lineage>
</organism>
<evidence type="ECO:0000256" key="5">
    <source>
        <dbReference type="ARBA" id="ARBA00023242"/>
    </source>
</evidence>
<comment type="subcellular location">
    <subcellularLocation>
        <location evidence="1">Nucleus</location>
    </subcellularLocation>
</comment>
<dbReference type="EMBL" id="JBDJPC010000006">
    <property type="protein sequence ID" value="KAL1498402.1"/>
    <property type="molecule type" value="Genomic_DNA"/>
</dbReference>